<dbReference type="Gene3D" id="3.40.1520.20">
    <property type="match status" value="1"/>
</dbReference>
<dbReference type="PROSITE" id="PS50011">
    <property type="entry name" value="PROTEIN_KINASE_DOM"/>
    <property type="match status" value="1"/>
</dbReference>
<dbReference type="RefSeq" id="WP_249707062.1">
    <property type="nucleotide sequence ID" value="NZ_JAMFMB010000003.1"/>
</dbReference>
<evidence type="ECO:0000256" key="3">
    <source>
        <dbReference type="ARBA" id="ARBA00022777"/>
    </source>
</evidence>
<evidence type="ECO:0000256" key="5">
    <source>
        <dbReference type="PROSITE-ProRule" id="PRU10141"/>
    </source>
</evidence>
<reference evidence="9" key="1">
    <citation type="submission" date="2022-05" db="EMBL/GenBank/DDBJ databases">
        <authorList>
            <person name="Park J.-S."/>
        </authorList>
    </citation>
    <scope>NUCLEOTIDE SEQUENCE</scope>
    <source>
        <strain evidence="9">2012CJ41-6</strain>
    </source>
</reference>
<dbReference type="Gene3D" id="1.10.510.10">
    <property type="entry name" value="Transferase(Phosphotransferase) domain 1"/>
    <property type="match status" value="1"/>
</dbReference>
<evidence type="ECO:0000256" key="4">
    <source>
        <dbReference type="ARBA" id="ARBA00022840"/>
    </source>
</evidence>
<dbReference type="CDD" id="cd14014">
    <property type="entry name" value="STKc_PknB_like"/>
    <property type="match status" value="1"/>
</dbReference>
<evidence type="ECO:0000313" key="10">
    <source>
        <dbReference type="Proteomes" id="UP001203880"/>
    </source>
</evidence>
<keyword evidence="7" id="KW-0812">Transmembrane</keyword>
<keyword evidence="7" id="KW-0472">Membrane</keyword>
<keyword evidence="7" id="KW-1133">Transmembrane helix</keyword>
<dbReference type="GO" id="GO:0016301">
    <property type="term" value="F:kinase activity"/>
    <property type="evidence" value="ECO:0007669"/>
    <property type="project" value="UniProtKB-KW"/>
</dbReference>
<dbReference type="PROSITE" id="PS00107">
    <property type="entry name" value="PROTEIN_KINASE_ATP"/>
    <property type="match status" value="1"/>
</dbReference>
<evidence type="ECO:0000256" key="7">
    <source>
        <dbReference type="SAM" id="Phobius"/>
    </source>
</evidence>
<protein>
    <submittedName>
        <fullName evidence="9">Serine/threonine-protein kinase</fullName>
    </submittedName>
</protein>
<dbReference type="PROSITE" id="PS00109">
    <property type="entry name" value="PROTEIN_KINASE_TYR"/>
    <property type="match status" value="1"/>
</dbReference>
<comment type="caution">
    <text evidence="9">The sequence shown here is derived from an EMBL/GenBank/DDBJ whole genome shotgun (WGS) entry which is preliminary data.</text>
</comment>
<keyword evidence="3 9" id="KW-0418">Kinase</keyword>
<keyword evidence="4 5" id="KW-0067">ATP-binding</keyword>
<dbReference type="Pfam" id="PF00069">
    <property type="entry name" value="Pkinase"/>
    <property type="match status" value="1"/>
</dbReference>
<name>A0ABT0PYQ1_9RHOB</name>
<sequence length="731" mass="77900">MTESRAGDLFQPGDLVNNTYRIEAILGRGGTSDVYRARSEISGRLAALKVLKAEFSSNEDFLVLLTREEEIREIRHDAVVRYSENNRTPEGHVYLVMDFIDGPGLDQKLKQGPMPPDQLLTVCKRVCEGLEAAHARNIVHRDLSPDNIILRDGDPSQAVIIDFGIAKDTNPGAETIVGNEFAGKYAYAAPEQLSGKTDTRTDIYSLGALLLANYRGESPQAGRNPMEVVENKKNPLETDGVPEPLKSIIDRMTAPDPADRFQSATAVLQALSNGGPVPVADDPVLDDATVIVPRRASVESDEVSVPPASIPPSSPPPARPKAAQEKGGRGGLILGGGVLAMVALGAGGYFSGVFDSFMGPIYPVVQPYTLVVEKREGLPPRATGFAPSEEVRTELTDEMTLQQGTADLTLASGDISPDWGQGVTSIVDTMADLDTWRVSVSGNSAEISGDTTDRQVHDTVMQAFVNGLPGGLTGDVDIELEPLFLAAASVQTVLDSMADCGPLDLIRPPSTGYGPDTSIAFSGTVAAETTMAALQSGLGAVAGDRPVEADVEVLNPSLCLIENFLPAAPPGPIGIDFRKGGEDEWRRPDGAFVVGENPIIDVILPRDIQDGYLSVSVIDVSGNVFHLLPNISRADNDITDLRKGDNGIKSVRVAYSLEESEKNGGIAFMVDDSALGKSKVIAIRSDKPLFTDMRPTTESATGYAEALRDRSRSQDTNILSINSKILTTVAE</sequence>
<dbReference type="Gene3D" id="3.30.200.20">
    <property type="entry name" value="Phosphorylase Kinase, domain 1"/>
    <property type="match status" value="1"/>
</dbReference>
<feature type="compositionally biased region" description="Pro residues" evidence="6">
    <location>
        <begin position="308"/>
        <end position="319"/>
    </location>
</feature>
<dbReference type="InterPro" id="IPR011009">
    <property type="entry name" value="Kinase-like_dom_sf"/>
</dbReference>
<dbReference type="EMBL" id="JAMFMB010000003">
    <property type="protein sequence ID" value="MCL6282708.1"/>
    <property type="molecule type" value="Genomic_DNA"/>
</dbReference>
<evidence type="ECO:0000313" key="9">
    <source>
        <dbReference type="EMBL" id="MCL6282708.1"/>
    </source>
</evidence>
<dbReference type="Proteomes" id="UP001203880">
    <property type="component" value="Unassembled WGS sequence"/>
</dbReference>
<keyword evidence="1" id="KW-0808">Transferase</keyword>
<keyword evidence="10" id="KW-1185">Reference proteome</keyword>
<evidence type="ECO:0000256" key="6">
    <source>
        <dbReference type="SAM" id="MobiDB-lite"/>
    </source>
</evidence>
<keyword evidence="2 5" id="KW-0547">Nucleotide-binding</keyword>
<accession>A0ABT0PYQ1</accession>
<dbReference type="InterPro" id="IPR000719">
    <property type="entry name" value="Prot_kinase_dom"/>
</dbReference>
<dbReference type="InterPro" id="IPR017441">
    <property type="entry name" value="Protein_kinase_ATP_BS"/>
</dbReference>
<feature type="binding site" evidence="5">
    <location>
        <position position="49"/>
    </location>
    <ligand>
        <name>ATP</name>
        <dbReference type="ChEBI" id="CHEBI:30616"/>
    </ligand>
</feature>
<dbReference type="PANTHER" id="PTHR43289">
    <property type="entry name" value="MITOGEN-ACTIVATED PROTEIN KINASE KINASE KINASE 20-RELATED"/>
    <property type="match status" value="1"/>
</dbReference>
<feature type="domain" description="Protein kinase" evidence="8">
    <location>
        <begin position="20"/>
        <end position="285"/>
    </location>
</feature>
<dbReference type="InterPro" id="IPR008266">
    <property type="entry name" value="Tyr_kinase_AS"/>
</dbReference>
<dbReference type="SUPFAM" id="SSF56112">
    <property type="entry name" value="Protein kinase-like (PK-like)"/>
    <property type="match status" value="1"/>
</dbReference>
<feature type="transmembrane region" description="Helical" evidence="7">
    <location>
        <begin position="331"/>
        <end position="350"/>
    </location>
</feature>
<proteinExistence type="predicted"/>
<gene>
    <name evidence="9" type="ORF">M3P21_04120</name>
</gene>
<evidence type="ECO:0000256" key="1">
    <source>
        <dbReference type="ARBA" id="ARBA00022679"/>
    </source>
</evidence>
<organism evidence="9 10">
    <name type="scientific">Ruegeria spongiae</name>
    <dbReference type="NCBI Taxonomy" id="2942209"/>
    <lineage>
        <taxon>Bacteria</taxon>
        <taxon>Pseudomonadati</taxon>
        <taxon>Pseudomonadota</taxon>
        <taxon>Alphaproteobacteria</taxon>
        <taxon>Rhodobacterales</taxon>
        <taxon>Roseobacteraceae</taxon>
        <taxon>Ruegeria</taxon>
    </lineage>
</organism>
<feature type="region of interest" description="Disordered" evidence="6">
    <location>
        <begin position="296"/>
        <end position="327"/>
    </location>
</feature>
<evidence type="ECO:0000256" key="2">
    <source>
        <dbReference type="ARBA" id="ARBA00022741"/>
    </source>
</evidence>
<evidence type="ECO:0000259" key="8">
    <source>
        <dbReference type="PROSITE" id="PS50011"/>
    </source>
</evidence>
<dbReference type="PANTHER" id="PTHR43289:SF6">
    <property type="entry name" value="SERINE_THREONINE-PROTEIN KINASE NEKL-3"/>
    <property type="match status" value="1"/>
</dbReference>